<dbReference type="GO" id="GO:0016020">
    <property type="term" value="C:membrane"/>
    <property type="evidence" value="ECO:0007669"/>
    <property type="project" value="UniProtKB-SubCell"/>
</dbReference>
<comment type="subcellular location">
    <subcellularLocation>
        <location evidence="1">Membrane</location>
        <topology evidence="1">Multi-pass membrane protein</topology>
    </subcellularLocation>
</comment>
<dbReference type="Pfam" id="PF10292">
    <property type="entry name" value="7TM_GPCR_Srab"/>
    <property type="match status" value="1"/>
</dbReference>
<evidence type="ECO:0000313" key="6">
    <source>
        <dbReference type="EnsemblMetazoa" id="PPA42434.1"/>
    </source>
</evidence>
<keyword evidence="3" id="KW-1133">Transmembrane helix</keyword>
<sequence>MASSATPVFVLIYASITIQQALSTWKKPLRVRIIMARICICVAYGYVIVYGFFVYRNEQFTGKTAFCSSYTSHSDILILTNLNVMMVLGVINFLSAIFLLRYNKKVVSDESKSFELSRKFQRVRNLYAAEQFIIIVALHSATHFIHFCLYSFTFYYRPYYTQTQFTILHAVVNIIPYYCLVGPLTFLILIKLGRFRRNDHVRSMIATMHNSNAQEVYFKGLRDAWNQ</sequence>
<accession>A0A8R1UX24</accession>
<keyword evidence="7" id="KW-1185">Reference proteome</keyword>
<evidence type="ECO:0000256" key="3">
    <source>
        <dbReference type="ARBA" id="ARBA00022989"/>
    </source>
</evidence>
<gene>
    <name evidence="6" type="primary">WBGene00280803</name>
</gene>
<dbReference type="PANTHER" id="PTHR31357:SF5">
    <property type="entry name" value="SERPENTINE RECEPTOR CLASS ALPHA-1-RELATED"/>
    <property type="match status" value="1"/>
</dbReference>
<evidence type="ECO:0000256" key="1">
    <source>
        <dbReference type="ARBA" id="ARBA00004141"/>
    </source>
</evidence>
<name>A0A2A6D1P4_PRIPA</name>
<dbReference type="InterPro" id="IPR051080">
    <property type="entry name" value="Nematode_rcpt-like_serp_alpha"/>
</dbReference>
<evidence type="ECO:0000313" key="7">
    <source>
        <dbReference type="Proteomes" id="UP000005239"/>
    </source>
</evidence>
<reference evidence="6" key="2">
    <citation type="submission" date="2022-06" db="UniProtKB">
        <authorList>
            <consortium name="EnsemblMetazoa"/>
        </authorList>
    </citation>
    <scope>IDENTIFICATION</scope>
    <source>
        <strain evidence="6">PS312</strain>
    </source>
</reference>
<protein>
    <submittedName>
        <fullName evidence="6">G protein-coupled receptor</fullName>
    </submittedName>
</protein>
<comment type="similarity">
    <text evidence="5">Belongs to the nematode receptor-like protein sra family.</text>
</comment>
<evidence type="ECO:0000256" key="2">
    <source>
        <dbReference type="ARBA" id="ARBA00022692"/>
    </source>
</evidence>
<dbReference type="Proteomes" id="UP000005239">
    <property type="component" value="Unassembled WGS sequence"/>
</dbReference>
<dbReference type="EnsemblMetazoa" id="PPA42434.1">
    <property type="protein sequence ID" value="PPA42434.1"/>
    <property type="gene ID" value="WBGene00280803"/>
</dbReference>
<keyword evidence="4" id="KW-0472">Membrane</keyword>
<evidence type="ECO:0000256" key="5">
    <source>
        <dbReference type="ARBA" id="ARBA00037994"/>
    </source>
</evidence>
<dbReference type="PANTHER" id="PTHR31357">
    <property type="entry name" value="SERPENTINE RECEPTOR CLASS ALPHA-10"/>
    <property type="match status" value="1"/>
</dbReference>
<accession>A0A2A6D1P4</accession>
<dbReference type="InterPro" id="IPR019408">
    <property type="entry name" value="7TM_GPCR_serpentine_rcpt_Srab"/>
</dbReference>
<dbReference type="GO" id="GO:0004984">
    <property type="term" value="F:olfactory receptor activity"/>
    <property type="evidence" value="ECO:0000318"/>
    <property type="project" value="GO_Central"/>
</dbReference>
<organism evidence="6 7">
    <name type="scientific">Pristionchus pacificus</name>
    <name type="common">Parasitic nematode worm</name>
    <dbReference type="NCBI Taxonomy" id="54126"/>
    <lineage>
        <taxon>Eukaryota</taxon>
        <taxon>Metazoa</taxon>
        <taxon>Ecdysozoa</taxon>
        <taxon>Nematoda</taxon>
        <taxon>Chromadorea</taxon>
        <taxon>Rhabditida</taxon>
        <taxon>Rhabditina</taxon>
        <taxon>Diplogasteromorpha</taxon>
        <taxon>Diplogasteroidea</taxon>
        <taxon>Neodiplogasteridae</taxon>
        <taxon>Pristionchus</taxon>
    </lineage>
</organism>
<reference evidence="7" key="1">
    <citation type="journal article" date="2008" name="Nat. Genet.">
        <title>The Pristionchus pacificus genome provides a unique perspective on nematode lifestyle and parasitism.</title>
        <authorList>
            <person name="Dieterich C."/>
            <person name="Clifton S.W."/>
            <person name="Schuster L.N."/>
            <person name="Chinwalla A."/>
            <person name="Delehaunty K."/>
            <person name="Dinkelacker I."/>
            <person name="Fulton L."/>
            <person name="Fulton R."/>
            <person name="Godfrey J."/>
            <person name="Minx P."/>
            <person name="Mitreva M."/>
            <person name="Roeseler W."/>
            <person name="Tian H."/>
            <person name="Witte H."/>
            <person name="Yang S.P."/>
            <person name="Wilson R.K."/>
            <person name="Sommer R.J."/>
        </authorList>
    </citation>
    <scope>NUCLEOTIDE SEQUENCE [LARGE SCALE GENOMIC DNA]</scope>
    <source>
        <strain evidence="7">PS312</strain>
    </source>
</reference>
<evidence type="ECO:0000256" key="4">
    <source>
        <dbReference type="ARBA" id="ARBA00023136"/>
    </source>
</evidence>
<proteinExistence type="inferred from homology"/>
<dbReference type="GO" id="GO:0050907">
    <property type="term" value="P:detection of chemical stimulus involved in sensory perception"/>
    <property type="evidence" value="ECO:0000318"/>
    <property type="project" value="GO_Central"/>
</dbReference>
<keyword evidence="2" id="KW-0812">Transmembrane</keyword>
<dbReference type="AlphaFoldDB" id="A0A2A6D1P4"/>